<evidence type="ECO:0000313" key="6">
    <source>
        <dbReference type="Proteomes" id="UP001230915"/>
    </source>
</evidence>
<keyword evidence="2" id="KW-0808">Transferase</keyword>
<evidence type="ECO:0000313" key="5">
    <source>
        <dbReference type="EMBL" id="MDQ7918476.1"/>
    </source>
</evidence>
<feature type="domain" description="Phospholipid/glycerol acyltransferase" evidence="4">
    <location>
        <begin position="26"/>
        <end position="138"/>
    </location>
</feature>
<name>A0ABU1A6A2_9FLAO</name>
<dbReference type="PANTHER" id="PTHR10434:SF9">
    <property type="entry name" value="PHOSPHOLIPID_GLYCEROL ACYLTRANSFERASE DOMAIN-CONTAINING PROTEIN"/>
    <property type="match status" value="1"/>
</dbReference>
<sequence>MTHYIFTKLLGWKLEGAFDPAIKKSVIIVVPHTSWHDFYLGVLIRSIIKIPIDFIGKKELFRWPFGAYFRWMGGTPIDRSEGQNKVEAIAQIFAEKEEFRLSLAPEGTRKKVLNWKTGFYYIALAAEVPIIPVSFDYERKVVKIGQAFYPTGDYEKDSRLLQLFFKGVKGKADL</sequence>
<reference evidence="5 6" key="1">
    <citation type="submission" date="2023-08" db="EMBL/GenBank/DDBJ databases">
        <title>Mesonia sp. MT50, isolated from deep-sea sediment of the Mariana Trench.</title>
        <authorList>
            <person name="Fu H."/>
        </authorList>
    </citation>
    <scope>NUCLEOTIDE SEQUENCE [LARGE SCALE GENOMIC DNA]</scope>
    <source>
        <strain evidence="5 6">MT50</strain>
    </source>
</reference>
<evidence type="ECO:0000256" key="3">
    <source>
        <dbReference type="ARBA" id="ARBA00023315"/>
    </source>
</evidence>
<organism evidence="5 6">
    <name type="scientific">Mesonia profundi</name>
    <dbReference type="NCBI Taxonomy" id="3070998"/>
    <lineage>
        <taxon>Bacteria</taxon>
        <taxon>Pseudomonadati</taxon>
        <taxon>Bacteroidota</taxon>
        <taxon>Flavobacteriia</taxon>
        <taxon>Flavobacteriales</taxon>
        <taxon>Flavobacteriaceae</taxon>
        <taxon>Mesonia</taxon>
    </lineage>
</organism>
<evidence type="ECO:0000259" key="4">
    <source>
        <dbReference type="SMART" id="SM00563"/>
    </source>
</evidence>
<dbReference type="Pfam" id="PF01553">
    <property type="entry name" value="Acyltransferase"/>
    <property type="match status" value="1"/>
</dbReference>
<dbReference type="RefSeq" id="WP_308865471.1">
    <property type="nucleotide sequence ID" value="NZ_JAVHUL010000046.1"/>
</dbReference>
<dbReference type="SUPFAM" id="SSF69593">
    <property type="entry name" value="Glycerol-3-phosphate (1)-acyltransferase"/>
    <property type="match status" value="1"/>
</dbReference>
<keyword evidence="3 5" id="KW-0012">Acyltransferase</keyword>
<evidence type="ECO:0000256" key="1">
    <source>
        <dbReference type="ARBA" id="ARBA00005189"/>
    </source>
</evidence>
<keyword evidence="6" id="KW-1185">Reference proteome</keyword>
<dbReference type="InterPro" id="IPR002123">
    <property type="entry name" value="Plipid/glycerol_acylTrfase"/>
</dbReference>
<dbReference type="Proteomes" id="UP001230915">
    <property type="component" value="Unassembled WGS sequence"/>
</dbReference>
<protein>
    <submittedName>
        <fullName evidence="5">1-acyl-sn-glycerol-3-phosphate acyltransferase</fullName>
    </submittedName>
</protein>
<proteinExistence type="predicted"/>
<comment type="caution">
    <text evidence="5">The sequence shown here is derived from an EMBL/GenBank/DDBJ whole genome shotgun (WGS) entry which is preliminary data.</text>
</comment>
<accession>A0ABU1A6A2</accession>
<comment type="pathway">
    <text evidence="1">Lipid metabolism.</text>
</comment>
<dbReference type="GO" id="GO:0016746">
    <property type="term" value="F:acyltransferase activity"/>
    <property type="evidence" value="ECO:0007669"/>
    <property type="project" value="UniProtKB-KW"/>
</dbReference>
<dbReference type="SMART" id="SM00563">
    <property type="entry name" value="PlsC"/>
    <property type="match status" value="1"/>
</dbReference>
<dbReference type="PANTHER" id="PTHR10434">
    <property type="entry name" value="1-ACYL-SN-GLYCEROL-3-PHOSPHATE ACYLTRANSFERASE"/>
    <property type="match status" value="1"/>
</dbReference>
<dbReference type="EMBL" id="JAVHUL010000046">
    <property type="protein sequence ID" value="MDQ7918476.1"/>
    <property type="molecule type" value="Genomic_DNA"/>
</dbReference>
<gene>
    <name evidence="5" type="ORF">RBU60_12935</name>
</gene>
<evidence type="ECO:0000256" key="2">
    <source>
        <dbReference type="ARBA" id="ARBA00022679"/>
    </source>
</evidence>